<proteinExistence type="predicted"/>
<organism evidence="1 2">
    <name type="scientific">Panagrolaimus davidi</name>
    <dbReference type="NCBI Taxonomy" id="227884"/>
    <lineage>
        <taxon>Eukaryota</taxon>
        <taxon>Metazoa</taxon>
        <taxon>Ecdysozoa</taxon>
        <taxon>Nematoda</taxon>
        <taxon>Chromadorea</taxon>
        <taxon>Rhabditida</taxon>
        <taxon>Tylenchina</taxon>
        <taxon>Panagrolaimomorpha</taxon>
        <taxon>Panagrolaimoidea</taxon>
        <taxon>Panagrolaimidae</taxon>
        <taxon>Panagrolaimus</taxon>
    </lineage>
</organism>
<sequence length="300" mass="35031">MDSQIVTSNSSNSNNEMTRNNLSMVFPNRTQFYSFCQLQNFSMPDSNIFYITKNPSTPKFYQKLIQSCKYFFIKNSIIIVPKLRFSLEYKGWYTQGSRPSNDRPNGRSVYLNELTSKIWITDSFSVCGGTPDWSVVTSFMPQIYQCDATYIFIYGQIFSFNNLMVIASKCEMLYLSSVIKLNNDKIVPETNYFKTAVSLDALFKALPNVKTFTYFLPYNSLNIITTKTAEELLKIPHFLSLDKFEIREIPEIFDIESFYSHIKENMKTKIYLVFSDQISDKYKPRLQTIVDKILETENRD</sequence>
<reference evidence="2" key="1">
    <citation type="submission" date="2022-11" db="UniProtKB">
        <authorList>
            <consortium name="WormBaseParasite"/>
        </authorList>
    </citation>
    <scope>IDENTIFICATION</scope>
</reference>
<protein>
    <submittedName>
        <fullName evidence="2">Uncharacterized protein</fullName>
    </submittedName>
</protein>
<accession>A0A914QF70</accession>
<evidence type="ECO:0000313" key="1">
    <source>
        <dbReference type="Proteomes" id="UP000887578"/>
    </source>
</evidence>
<dbReference type="Proteomes" id="UP000887578">
    <property type="component" value="Unplaced"/>
</dbReference>
<evidence type="ECO:0000313" key="2">
    <source>
        <dbReference type="WBParaSite" id="PDA_v2.g28071.t1"/>
    </source>
</evidence>
<dbReference type="WBParaSite" id="PDA_v2.g28071.t1">
    <property type="protein sequence ID" value="PDA_v2.g28071.t1"/>
    <property type="gene ID" value="PDA_v2.g28071"/>
</dbReference>
<dbReference type="AlphaFoldDB" id="A0A914QF70"/>
<keyword evidence="1" id="KW-1185">Reference proteome</keyword>
<name>A0A914QF70_9BILA</name>